<sequence>MALVFAAARFDYILKSDKGTEEGVDGEEDSTYAFYATKRRRASSAKQVKFNI</sequence>
<protein>
    <submittedName>
        <fullName evidence="1">Uncharacterized protein</fullName>
    </submittedName>
</protein>
<accession>E3QYN0</accession>
<keyword evidence="2" id="KW-1185">Reference proteome</keyword>
<dbReference type="eggNOG" id="ENOG502T4RN">
    <property type="taxonomic scope" value="Eukaryota"/>
</dbReference>
<dbReference type="RefSeq" id="XP_008099988.1">
    <property type="nucleotide sequence ID" value="XM_008101797.1"/>
</dbReference>
<evidence type="ECO:0000313" key="2">
    <source>
        <dbReference type="Proteomes" id="UP000008782"/>
    </source>
</evidence>
<name>E3QYN0_COLGM</name>
<reference evidence="2" key="1">
    <citation type="journal article" date="2012" name="Nat. Genet.">
        <title>Lifestyle transitions in plant pathogenic Colletotrichum fungi deciphered by genome and transcriptome analyses.</title>
        <authorList>
            <person name="O'Connell R.J."/>
            <person name="Thon M.R."/>
            <person name="Hacquard S."/>
            <person name="Amyotte S.G."/>
            <person name="Kleemann J."/>
            <person name="Torres M.F."/>
            <person name="Damm U."/>
            <person name="Buiate E.A."/>
            <person name="Epstein L."/>
            <person name="Alkan N."/>
            <person name="Altmueller J."/>
            <person name="Alvarado-Balderrama L."/>
            <person name="Bauser C.A."/>
            <person name="Becker C."/>
            <person name="Birren B.W."/>
            <person name="Chen Z."/>
            <person name="Choi J."/>
            <person name="Crouch J.A."/>
            <person name="Duvick J.P."/>
            <person name="Farman M.A."/>
            <person name="Gan P."/>
            <person name="Heiman D."/>
            <person name="Henrissat B."/>
            <person name="Howard R.J."/>
            <person name="Kabbage M."/>
            <person name="Koch C."/>
            <person name="Kracher B."/>
            <person name="Kubo Y."/>
            <person name="Law A.D."/>
            <person name="Lebrun M.-H."/>
            <person name="Lee Y.-H."/>
            <person name="Miyara I."/>
            <person name="Moore N."/>
            <person name="Neumann U."/>
            <person name="Nordstroem K."/>
            <person name="Panaccione D.G."/>
            <person name="Panstruga R."/>
            <person name="Place M."/>
            <person name="Proctor R.H."/>
            <person name="Prusky D."/>
            <person name="Rech G."/>
            <person name="Reinhardt R."/>
            <person name="Rollins J.A."/>
            <person name="Rounsley S."/>
            <person name="Schardl C.L."/>
            <person name="Schwartz D.C."/>
            <person name="Shenoy N."/>
            <person name="Shirasu K."/>
            <person name="Sikhakolli U.R."/>
            <person name="Stueber K."/>
            <person name="Sukno S.A."/>
            <person name="Sweigard J.A."/>
            <person name="Takano Y."/>
            <person name="Takahara H."/>
            <person name="Trail F."/>
            <person name="van der Does H.C."/>
            <person name="Voll L.M."/>
            <person name="Will I."/>
            <person name="Young S."/>
            <person name="Zeng Q."/>
            <person name="Zhang J."/>
            <person name="Zhou S."/>
            <person name="Dickman M.B."/>
            <person name="Schulze-Lefert P."/>
            <person name="Ver Loren van Themaat E."/>
            <person name="Ma L.-J."/>
            <person name="Vaillancourt L.J."/>
        </authorList>
    </citation>
    <scope>NUCLEOTIDE SEQUENCE [LARGE SCALE GENOMIC DNA]</scope>
    <source>
        <strain evidence="2">M1.001 / M2 / FGSC 10212</strain>
    </source>
</reference>
<dbReference type="VEuPathDB" id="FungiDB:GLRG_11112"/>
<dbReference type="EMBL" id="GG697405">
    <property type="protein sequence ID" value="EFQ35968.1"/>
    <property type="molecule type" value="Genomic_DNA"/>
</dbReference>
<gene>
    <name evidence="1" type="ORF">GLRG_11112</name>
</gene>
<evidence type="ECO:0000313" key="1">
    <source>
        <dbReference type="EMBL" id="EFQ35968.1"/>
    </source>
</evidence>
<proteinExistence type="predicted"/>
<dbReference type="GeneID" id="24416477"/>
<dbReference type="Proteomes" id="UP000008782">
    <property type="component" value="Unassembled WGS sequence"/>
</dbReference>
<dbReference type="HOGENOM" id="CLU_202720_0_0_1"/>
<dbReference type="OrthoDB" id="4848683at2759"/>
<dbReference type="AlphaFoldDB" id="E3QYN0"/>
<organism evidence="2">
    <name type="scientific">Colletotrichum graminicola (strain M1.001 / M2 / FGSC 10212)</name>
    <name type="common">Maize anthracnose fungus</name>
    <name type="synonym">Glomerella graminicola</name>
    <dbReference type="NCBI Taxonomy" id="645133"/>
    <lineage>
        <taxon>Eukaryota</taxon>
        <taxon>Fungi</taxon>
        <taxon>Dikarya</taxon>
        <taxon>Ascomycota</taxon>
        <taxon>Pezizomycotina</taxon>
        <taxon>Sordariomycetes</taxon>
        <taxon>Hypocreomycetidae</taxon>
        <taxon>Glomerellales</taxon>
        <taxon>Glomerellaceae</taxon>
        <taxon>Colletotrichum</taxon>
        <taxon>Colletotrichum graminicola species complex</taxon>
    </lineage>
</organism>